<gene>
    <name evidence="1" type="ORF">RDB_LOCUS45900</name>
</gene>
<sequence>MADLHGWYPPGQVCCPPDLPTYLKNICELKPIVGVPSDAEVMNIHSVMHAANRVSGVPGMHDAGLFMELGDHLFSVQMARYRSKCSLITFPSDATYTPPALPAHVTVVLDPVTGAPSNEEIMKVQDAVRSYQHFSSVPSMFDPLVNMELSQHLFDIQMARYIRTAGEIVSSPAAQTAPRHENSTQTTGRALDAADELTTATNNVGTGANVAEIYQTPKPVPTFDVNELISKSNQLAERFNWLLERSNELM</sequence>
<protein>
    <recommendedName>
        <fullName evidence="3">Laminin domain protein</fullName>
    </recommendedName>
</protein>
<accession>A0A8H3DVX4</accession>
<dbReference type="AlphaFoldDB" id="A0A8H3DVX4"/>
<dbReference type="Proteomes" id="UP000663827">
    <property type="component" value="Unassembled WGS sequence"/>
</dbReference>
<evidence type="ECO:0000313" key="1">
    <source>
        <dbReference type="EMBL" id="CAE7108008.1"/>
    </source>
</evidence>
<evidence type="ECO:0008006" key="3">
    <source>
        <dbReference type="Google" id="ProtNLM"/>
    </source>
</evidence>
<dbReference type="EMBL" id="CAJNJQ010000910">
    <property type="protein sequence ID" value="CAE7108008.1"/>
    <property type="molecule type" value="Genomic_DNA"/>
</dbReference>
<comment type="caution">
    <text evidence="1">The sequence shown here is derived from an EMBL/GenBank/DDBJ whole genome shotgun (WGS) entry which is preliminary data.</text>
</comment>
<reference evidence="1" key="1">
    <citation type="submission" date="2021-01" db="EMBL/GenBank/DDBJ databases">
        <authorList>
            <person name="Kaushik A."/>
        </authorList>
    </citation>
    <scope>NUCLEOTIDE SEQUENCE</scope>
    <source>
        <strain evidence="1">AG5</strain>
    </source>
</reference>
<evidence type="ECO:0000313" key="2">
    <source>
        <dbReference type="Proteomes" id="UP000663827"/>
    </source>
</evidence>
<name>A0A8H3DVX4_9AGAM</name>
<organism evidence="1 2">
    <name type="scientific">Rhizoctonia solani</name>
    <dbReference type="NCBI Taxonomy" id="456999"/>
    <lineage>
        <taxon>Eukaryota</taxon>
        <taxon>Fungi</taxon>
        <taxon>Dikarya</taxon>
        <taxon>Basidiomycota</taxon>
        <taxon>Agaricomycotina</taxon>
        <taxon>Agaricomycetes</taxon>
        <taxon>Cantharellales</taxon>
        <taxon>Ceratobasidiaceae</taxon>
        <taxon>Rhizoctonia</taxon>
    </lineage>
</organism>
<proteinExistence type="predicted"/>